<accession>A0AAE0SSK9</accession>
<name>A0AAE0SSK9_9BIVA</name>
<evidence type="ECO:0000313" key="10">
    <source>
        <dbReference type="EMBL" id="KAK3596858.1"/>
    </source>
</evidence>
<keyword evidence="6 8" id="KW-0472">Membrane</keyword>
<dbReference type="EMBL" id="JAEAOA010002323">
    <property type="protein sequence ID" value="KAK3596858.1"/>
    <property type="molecule type" value="Genomic_DNA"/>
</dbReference>
<proteinExistence type="predicted"/>
<dbReference type="SUPFAM" id="SSF81324">
    <property type="entry name" value="Voltage-gated potassium channels"/>
    <property type="match status" value="1"/>
</dbReference>
<gene>
    <name evidence="10" type="ORF">CHS0354_039853</name>
</gene>
<evidence type="ECO:0000256" key="2">
    <source>
        <dbReference type="ARBA" id="ARBA00022448"/>
    </source>
</evidence>
<evidence type="ECO:0000256" key="3">
    <source>
        <dbReference type="ARBA" id="ARBA00022692"/>
    </source>
</evidence>
<feature type="domain" description="Potassium channel" evidence="9">
    <location>
        <begin position="219"/>
        <end position="297"/>
    </location>
</feature>
<comment type="subcellular location">
    <subcellularLocation>
        <location evidence="1">Membrane</location>
        <topology evidence="1">Multi-pass membrane protein</topology>
    </subcellularLocation>
</comment>
<keyword evidence="5" id="KW-0406">Ion transport</keyword>
<dbReference type="GO" id="GO:0005886">
    <property type="term" value="C:plasma membrane"/>
    <property type="evidence" value="ECO:0007669"/>
    <property type="project" value="TreeGrafter"/>
</dbReference>
<comment type="caution">
    <text evidence="10">The sequence shown here is derived from an EMBL/GenBank/DDBJ whole genome shotgun (WGS) entry which is preliminary data.</text>
</comment>
<dbReference type="Pfam" id="PF07885">
    <property type="entry name" value="Ion_trans_2"/>
    <property type="match status" value="1"/>
</dbReference>
<reference evidence="10" key="2">
    <citation type="journal article" date="2021" name="Genome Biol. Evol.">
        <title>Developing a high-quality reference genome for a parasitic bivalve with doubly uniparental inheritance (Bivalvia: Unionida).</title>
        <authorList>
            <person name="Smith C.H."/>
        </authorList>
    </citation>
    <scope>NUCLEOTIDE SEQUENCE</scope>
    <source>
        <strain evidence="10">CHS0354</strain>
        <tissue evidence="10">Mantle</tissue>
    </source>
</reference>
<reference evidence="10" key="1">
    <citation type="journal article" date="2021" name="Genome Biol. Evol.">
        <title>A High-Quality Reference Genome for a Parasitic Bivalve with Doubly Uniparental Inheritance (Bivalvia: Unionida).</title>
        <authorList>
            <person name="Smith C.H."/>
        </authorList>
    </citation>
    <scope>NUCLEOTIDE SEQUENCE</scope>
    <source>
        <strain evidence="10">CHS0354</strain>
    </source>
</reference>
<evidence type="ECO:0000256" key="7">
    <source>
        <dbReference type="ARBA" id="ARBA00023303"/>
    </source>
</evidence>
<dbReference type="GO" id="GO:0015271">
    <property type="term" value="F:outward rectifier potassium channel activity"/>
    <property type="evidence" value="ECO:0007669"/>
    <property type="project" value="TreeGrafter"/>
</dbReference>
<sequence length="326" mass="37024">MVMEGHKLQHWAKKKHSLLFNLSKVEQNQFNLEKKNCEKVDTSDSCGSSKEIEMKKRINKASKKKSCCKMCNIQSKGKQESYFTECSEVKNEESAYESQEFQSWQDGVLVGALTVPDSVKSKRSLSVGSHMPMANCVILYVNSANEMAENNDNSKHVTDRVDKTQHRHVDEIEEVKDFNQSTGVASQMFAADSEEDIEILRARMRNMRDKVPISVCLLLLSGYVIIGAVLFSFWENWDFIIASYFCFITLTTIGLGDFVPGSGADSWANQEKRVLCVIYLLFGMALIAMSFHLIQEEVSHKCKKLGQKIGLLEEKLNRIIDNYAKD</sequence>
<evidence type="ECO:0000256" key="8">
    <source>
        <dbReference type="SAM" id="Phobius"/>
    </source>
</evidence>
<evidence type="ECO:0000259" key="9">
    <source>
        <dbReference type="Pfam" id="PF07885"/>
    </source>
</evidence>
<protein>
    <recommendedName>
        <fullName evidence="9">Potassium channel domain-containing protein</fullName>
    </recommendedName>
</protein>
<evidence type="ECO:0000313" key="11">
    <source>
        <dbReference type="Proteomes" id="UP001195483"/>
    </source>
</evidence>
<keyword evidence="3 8" id="KW-0812">Transmembrane</keyword>
<keyword evidence="7" id="KW-0407">Ion channel</keyword>
<evidence type="ECO:0000256" key="4">
    <source>
        <dbReference type="ARBA" id="ARBA00022989"/>
    </source>
</evidence>
<keyword evidence="4 8" id="KW-1133">Transmembrane helix</keyword>
<dbReference type="Proteomes" id="UP001195483">
    <property type="component" value="Unassembled WGS sequence"/>
</dbReference>
<dbReference type="PANTHER" id="PTHR11003">
    <property type="entry name" value="POTASSIUM CHANNEL, SUBFAMILY K"/>
    <property type="match status" value="1"/>
</dbReference>
<feature type="transmembrane region" description="Helical" evidence="8">
    <location>
        <begin position="274"/>
        <end position="294"/>
    </location>
</feature>
<feature type="transmembrane region" description="Helical" evidence="8">
    <location>
        <begin position="211"/>
        <end position="234"/>
    </location>
</feature>
<keyword evidence="2" id="KW-0813">Transport</keyword>
<keyword evidence="11" id="KW-1185">Reference proteome</keyword>
<dbReference type="InterPro" id="IPR003280">
    <property type="entry name" value="2pore_dom_K_chnl"/>
</dbReference>
<feature type="transmembrane region" description="Helical" evidence="8">
    <location>
        <begin position="240"/>
        <end position="262"/>
    </location>
</feature>
<dbReference type="AlphaFoldDB" id="A0AAE0SSK9"/>
<reference evidence="10" key="3">
    <citation type="submission" date="2023-05" db="EMBL/GenBank/DDBJ databases">
        <authorList>
            <person name="Smith C.H."/>
        </authorList>
    </citation>
    <scope>NUCLEOTIDE SEQUENCE</scope>
    <source>
        <strain evidence="10">CHS0354</strain>
        <tissue evidence="10">Mantle</tissue>
    </source>
</reference>
<evidence type="ECO:0000256" key="5">
    <source>
        <dbReference type="ARBA" id="ARBA00023065"/>
    </source>
</evidence>
<dbReference type="InterPro" id="IPR013099">
    <property type="entry name" value="K_chnl_dom"/>
</dbReference>
<dbReference type="PANTHER" id="PTHR11003:SF334">
    <property type="entry name" value="FI03418P"/>
    <property type="match status" value="1"/>
</dbReference>
<dbReference type="Gene3D" id="1.10.287.70">
    <property type="match status" value="1"/>
</dbReference>
<dbReference type="GO" id="GO:0030322">
    <property type="term" value="P:stabilization of membrane potential"/>
    <property type="evidence" value="ECO:0007669"/>
    <property type="project" value="TreeGrafter"/>
</dbReference>
<evidence type="ECO:0000256" key="1">
    <source>
        <dbReference type="ARBA" id="ARBA00004141"/>
    </source>
</evidence>
<evidence type="ECO:0000256" key="6">
    <source>
        <dbReference type="ARBA" id="ARBA00023136"/>
    </source>
</evidence>
<dbReference type="GO" id="GO:0022841">
    <property type="term" value="F:potassium ion leak channel activity"/>
    <property type="evidence" value="ECO:0007669"/>
    <property type="project" value="TreeGrafter"/>
</dbReference>
<organism evidence="10 11">
    <name type="scientific">Potamilus streckersoni</name>
    <dbReference type="NCBI Taxonomy" id="2493646"/>
    <lineage>
        <taxon>Eukaryota</taxon>
        <taxon>Metazoa</taxon>
        <taxon>Spiralia</taxon>
        <taxon>Lophotrochozoa</taxon>
        <taxon>Mollusca</taxon>
        <taxon>Bivalvia</taxon>
        <taxon>Autobranchia</taxon>
        <taxon>Heteroconchia</taxon>
        <taxon>Palaeoheterodonta</taxon>
        <taxon>Unionida</taxon>
        <taxon>Unionoidea</taxon>
        <taxon>Unionidae</taxon>
        <taxon>Ambleminae</taxon>
        <taxon>Lampsilini</taxon>
        <taxon>Potamilus</taxon>
    </lineage>
</organism>